<dbReference type="FunFam" id="3.40.50.12780:FF:000016">
    <property type="entry name" value="Phenylacetate-coenzyme A ligase"/>
    <property type="match status" value="1"/>
</dbReference>
<evidence type="ECO:0000256" key="8">
    <source>
        <dbReference type="ARBA" id="ARBA00066629"/>
    </source>
</evidence>
<dbReference type="Gene3D" id="3.40.50.12780">
    <property type="entry name" value="N-terminal domain of ligase-like"/>
    <property type="match status" value="1"/>
</dbReference>
<accession>Q7M9H0</accession>
<organism evidence="15">
    <name type="scientific">Wolinella succinogenes (strain ATCC 29543 / DSM 1740 / CCUG 13145 / JCM 31913 / LMG 7466 / NCTC 11488 / FDC 602W)</name>
    <name type="common">Vibrio succinogenes</name>
    <dbReference type="NCBI Taxonomy" id="273121"/>
    <lineage>
        <taxon>Bacteria</taxon>
        <taxon>Pseudomonadati</taxon>
        <taxon>Campylobacterota</taxon>
        <taxon>Epsilonproteobacteria</taxon>
        <taxon>Campylobacterales</taxon>
        <taxon>Helicobacteraceae</taxon>
        <taxon>Wolinella</taxon>
    </lineage>
</organism>
<evidence type="ECO:0000256" key="7">
    <source>
        <dbReference type="ARBA" id="ARBA00061566"/>
    </source>
</evidence>
<dbReference type="GO" id="GO:0010124">
    <property type="term" value="P:phenylacetate catabolic process"/>
    <property type="evidence" value="ECO:0007669"/>
    <property type="project" value="UniProtKB-UniRule"/>
</dbReference>
<feature type="domain" description="AMP-dependent ligase C-terminal" evidence="13">
    <location>
        <begin position="327"/>
        <end position="423"/>
    </location>
</feature>
<dbReference type="eggNOG" id="COG1541">
    <property type="taxonomic scope" value="Bacteria"/>
</dbReference>
<dbReference type="Pfam" id="PF14535">
    <property type="entry name" value="AMP-binding_C_2"/>
    <property type="match status" value="1"/>
</dbReference>
<dbReference type="PIRSF" id="PIRSF006444">
    <property type="entry name" value="PaaK"/>
    <property type="match status" value="1"/>
</dbReference>
<evidence type="ECO:0000256" key="4">
    <source>
        <dbReference type="ARBA" id="ARBA00022598"/>
    </source>
</evidence>
<dbReference type="GO" id="GO:0000166">
    <property type="term" value="F:nucleotide binding"/>
    <property type="evidence" value="ECO:0007669"/>
    <property type="project" value="UniProtKB-KW"/>
</dbReference>
<dbReference type="GO" id="GO:0047475">
    <property type="term" value="F:phenylacetate-CoA ligase activity"/>
    <property type="evidence" value="ECO:0007669"/>
    <property type="project" value="UniProtKB-EC"/>
</dbReference>
<evidence type="ECO:0000259" key="13">
    <source>
        <dbReference type="Pfam" id="PF14535"/>
    </source>
</evidence>
<evidence type="ECO:0000256" key="2">
    <source>
        <dbReference type="ARBA" id="ARBA00022450"/>
    </source>
</evidence>
<comment type="function">
    <text evidence="11">Catalyzes the activation of phenylacetic acid (PA) to phenylacetyl-CoA (PA-CoA).</text>
</comment>
<keyword evidence="15" id="KW-1185">Reference proteome</keyword>
<evidence type="ECO:0000256" key="11">
    <source>
        <dbReference type="PIRNR" id="PIRNR006444"/>
    </source>
</evidence>
<gene>
    <name evidence="14" type="ordered locus">WS0932</name>
</gene>
<keyword evidence="5 11" id="KW-0547">Nucleotide-binding</keyword>
<dbReference type="InterPro" id="IPR028154">
    <property type="entry name" value="AMP-dep_Lig_C"/>
</dbReference>
<dbReference type="InterPro" id="IPR042099">
    <property type="entry name" value="ANL_N_sf"/>
</dbReference>
<dbReference type="UniPathway" id="UPA00930"/>
<evidence type="ECO:0000256" key="5">
    <source>
        <dbReference type="ARBA" id="ARBA00022741"/>
    </source>
</evidence>
<comment type="similarity">
    <text evidence="7 11">Belongs to the phenylacetyl-CoA ligase family.</text>
</comment>
<dbReference type="InterPro" id="IPR011880">
    <property type="entry name" value="PA_CoA_ligase"/>
</dbReference>
<proteinExistence type="inferred from homology"/>
<dbReference type="SUPFAM" id="SSF56801">
    <property type="entry name" value="Acetyl-CoA synthetase-like"/>
    <property type="match status" value="1"/>
</dbReference>
<comment type="subunit">
    <text evidence="1">Monomer.</text>
</comment>
<keyword evidence="3" id="KW-0597">Phosphoprotein</keyword>
<evidence type="ECO:0000256" key="1">
    <source>
        <dbReference type="ARBA" id="ARBA00011245"/>
    </source>
</evidence>
<evidence type="ECO:0000313" key="14">
    <source>
        <dbReference type="EMBL" id="CAE10036.1"/>
    </source>
</evidence>
<comment type="pathway">
    <text evidence="6 11">Aromatic compound metabolism; phenylacetate degradation.</text>
</comment>
<evidence type="ECO:0000259" key="12">
    <source>
        <dbReference type="Pfam" id="PF00501"/>
    </source>
</evidence>
<dbReference type="PANTHER" id="PTHR43439:SF2">
    <property type="entry name" value="ENZYME, PUTATIVE (JCVI)-RELATED"/>
    <property type="match status" value="1"/>
</dbReference>
<evidence type="ECO:0000256" key="9">
    <source>
        <dbReference type="ARBA" id="ARBA00068695"/>
    </source>
</evidence>
<dbReference type="Gene3D" id="3.30.300.30">
    <property type="match status" value="1"/>
</dbReference>
<dbReference type="Proteomes" id="UP000000422">
    <property type="component" value="Chromosome"/>
</dbReference>
<dbReference type="RefSeq" id="WP_011138832.1">
    <property type="nucleotide sequence ID" value="NC_005090.1"/>
</dbReference>
<dbReference type="InterPro" id="IPR000873">
    <property type="entry name" value="AMP-dep_synth/lig_dom"/>
</dbReference>
<name>Q7M9H0_WOLSU</name>
<comment type="catalytic activity">
    <reaction evidence="11">
        <text>2-phenylacetate + ATP + CoA = phenylacetyl-CoA + AMP + diphosphate</text>
        <dbReference type="Rhea" id="RHEA:20956"/>
        <dbReference type="ChEBI" id="CHEBI:18401"/>
        <dbReference type="ChEBI" id="CHEBI:30616"/>
        <dbReference type="ChEBI" id="CHEBI:33019"/>
        <dbReference type="ChEBI" id="CHEBI:57287"/>
        <dbReference type="ChEBI" id="CHEBI:57390"/>
        <dbReference type="ChEBI" id="CHEBI:456215"/>
        <dbReference type="EC" id="6.2.1.30"/>
    </reaction>
</comment>
<dbReference type="EMBL" id="BX571659">
    <property type="protein sequence ID" value="CAE10036.1"/>
    <property type="molecule type" value="Genomic_DNA"/>
</dbReference>
<reference evidence="14 15" key="1">
    <citation type="journal article" date="2003" name="Proc. Natl. Acad. Sci. U.S.A.">
        <title>Complete genome sequence and analysis of Wolinella succinogenes.</title>
        <authorList>
            <person name="Baar C."/>
            <person name="Eppinger M."/>
            <person name="Raddatz G."/>
            <person name="Simon JM."/>
            <person name="Lanz C."/>
            <person name="Klimmek O."/>
            <person name="Nandakumar R."/>
            <person name="Gross R."/>
            <person name="Rosinus A."/>
            <person name="Keller H."/>
            <person name="Jagtap P."/>
            <person name="Linke B."/>
            <person name="Meyer F."/>
            <person name="Lederer H."/>
            <person name="Schuster S.C."/>
        </authorList>
    </citation>
    <scope>NUCLEOTIDE SEQUENCE [LARGE SCALE GENOMIC DNA]</scope>
    <source>
        <strain evidence="15">ATCC 29543 / DSM 1740 / CCUG 13145 / JCM 31913 / LMG 7466 / NCTC 11488 / FDC 602W</strain>
    </source>
</reference>
<dbReference type="STRING" id="273121.WS0932"/>
<feature type="domain" description="AMP-dependent synthetase/ligase" evidence="12">
    <location>
        <begin position="82"/>
        <end position="279"/>
    </location>
</feature>
<keyword evidence="4 11" id="KW-0436">Ligase</keyword>
<sequence>MFYDPNEGLSRSELDALALQRFQETLARASKSPAYQKKNLPSTLRSLQEVRELPFTLKQDLRDAFPYGFLAAPLESCVRLHSSSGTTGNPTVMLYTQNDLDNWSKLMARCMSLSGANRHDIFQNIMGYGLFTGGIGFHYGAERLGMLTIPIGPGNSKRQGWFMKHLGVSVVHILPSYAFRLYSHLKEEGVDPKELPLRIAFIGAEPHSEAMRREIERLYGIKAFNSFGLSEMNGPGVAFECQEQSGMHLWEDYYYAEIIDPETLEVLPDGEWGELVISSIHREAMPLVRYRTRDLTRIIPEPCKCGRVHRRIDRIKGRTDDMLIINGVNLFPMQIEKTILGMKGVGSHYIIEVHKEQFLDKLYVKIEMTEEAFSGSLSELEALQKSLTAALTSELGVNPKVKLVERGSLPVEEGKAKRVYDYREKELA</sequence>
<dbReference type="DNASU" id="2554514"/>
<dbReference type="HOGENOM" id="CLU_035301_1_1_7"/>
<dbReference type="InterPro" id="IPR045851">
    <property type="entry name" value="AMP-bd_C_sf"/>
</dbReference>
<evidence type="ECO:0000313" key="15">
    <source>
        <dbReference type="Proteomes" id="UP000000422"/>
    </source>
</evidence>
<keyword evidence="2" id="KW-0596">Phosphopantetheine</keyword>
<dbReference type="CDD" id="cd05913">
    <property type="entry name" value="PaaK"/>
    <property type="match status" value="1"/>
</dbReference>
<dbReference type="PANTHER" id="PTHR43439">
    <property type="entry name" value="PHENYLACETATE-COENZYME A LIGASE"/>
    <property type="match status" value="1"/>
</dbReference>
<dbReference type="KEGG" id="wsu:WS0932"/>
<protein>
    <recommendedName>
        <fullName evidence="9 11">Phenylacetate-coenzyme A ligase</fullName>
        <ecNumber evidence="8 11">6.2.1.30</ecNumber>
    </recommendedName>
    <alternativeName>
        <fullName evidence="10 11">Phenylacetyl-CoA ligase</fullName>
    </alternativeName>
</protein>
<dbReference type="Pfam" id="PF00501">
    <property type="entry name" value="AMP-binding"/>
    <property type="match status" value="1"/>
</dbReference>
<evidence type="ECO:0000256" key="6">
    <source>
        <dbReference type="ARBA" id="ARBA00060591"/>
    </source>
</evidence>
<dbReference type="EC" id="6.2.1.30" evidence="8 11"/>
<evidence type="ECO:0000256" key="3">
    <source>
        <dbReference type="ARBA" id="ARBA00022553"/>
    </source>
</evidence>
<dbReference type="AlphaFoldDB" id="Q7M9H0"/>
<dbReference type="InterPro" id="IPR051414">
    <property type="entry name" value="Adenylate-forming_Reductase"/>
</dbReference>
<evidence type="ECO:0000256" key="10">
    <source>
        <dbReference type="ARBA" id="ARBA00075111"/>
    </source>
</evidence>